<accession>A0A518CR48</accession>
<evidence type="ECO:0000313" key="3">
    <source>
        <dbReference type="EMBL" id="QDU81683.1"/>
    </source>
</evidence>
<dbReference type="InterPro" id="IPR036591">
    <property type="entry name" value="YggU-like_sf"/>
</dbReference>
<dbReference type="SUPFAM" id="SSF69786">
    <property type="entry name" value="YggU-like"/>
    <property type="match status" value="1"/>
</dbReference>
<dbReference type="OrthoDB" id="290224at2"/>
<comment type="similarity">
    <text evidence="1 2">Belongs to the UPF0235 family.</text>
</comment>
<protein>
    <recommendedName>
        <fullName evidence="2">UPF0235 protein Pla110_34270</fullName>
    </recommendedName>
</protein>
<dbReference type="RefSeq" id="WP_144997236.1">
    <property type="nucleotide sequence ID" value="NZ_CP036281.1"/>
</dbReference>
<dbReference type="PANTHER" id="PTHR13420">
    <property type="entry name" value="UPF0235 PROTEIN C15ORF40"/>
    <property type="match status" value="1"/>
</dbReference>
<gene>
    <name evidence="3" type="ORF">Pla110_34270</name>
</gene>
<dbReference type="SMART" id="SM01152">
    <property type="entry name" value="DUF167"/>
    <property type="match status" value="1"/>
</dbReference>
<proteinExistence type="inferred from homology"/>
<dbReference type="EMBL" id="CP036281">
    <property type="protein sequence ID" value="QDU81683.1"/>
    <property type="molecule type" value="Genomic_DNA"/>
</dbReference>
<dbReference type="InterPro" id="IPR003746">
    <property type="entry name" value="DUF167"/>
</dbReference>
<dbReference type="HAMAP" id="MF_00634">
    <property type="entry name" value="UPF0235"/>
    <property type="match status" value="1"/>
</dbReference>
<dbReference type="NCBIfam" id="TIGR00251">
    <property type="entry name" value="DUF167 family protein"/>
    <property type="match status" value="1"/>
</dbReference>
<reference evidence="3 4" key="1">
    <citation type="submission" date="2019-02" db="EMBL/GenBank/DDBJ databases">
        <title>Deep-cultivation of Planctomycetes and their phenomic and genomic characterization uncovers novel biology.</title>
        <authorList>
            <person name="Wiegand S."/>
            <person name="Jogler M."/>
            <person name="Boedeker C."/>
            <person name="Pinto D."/>
            <person name="Vollmers J."/>
            <person name="Rivas-Marin E."/>
            <person name="Kohn T."/>
            <person name="Peeters S.H."/>
            <person name="Heuer A."/>
            <person name="Rast P."/>
            <person name="Oberbeckmann S."/>
            <person name="Bunk B."/>
            <person name="Jeske O."/>
            <person name="Meyerdierks A."/>
            <person name="Storesund J.E."/>
            <person name="Kallscheuer N."/>
            <person name="Luecker S."/>
            <person name="Lage O.M."/>
            <person name="Pohl T."/>
            <person name="Merkel B.J."/>
            <person name="Hornburger P."/>
            <person name="Mueller R.-W."/>
            <person name="Bruemmer F."/>
            <person name="Labrenz M."/>
            <person name="Spormann A.M."/>
            <person name="Op den Camp H."/>
            <person name="Overmann J."/>
            <person name="Amann R."/>
            <person name="Jetten M.S.M."/>
            <person name="Mascher T."/>
            <person name="Medema M.H."/>
            <person name="Devos D.P."/>
            <person name="Kaster A.-K."/>
            <person name="Ovreas L."/>
            <person name="Rohde M."/>
            <person name="Galperin M.Y."/>
            <person name="Jogler C."/>
        </authorList>
    </citation>
    <scope>NUCLEOTIDE SEQUENCE [LARGE SCALE GENOMIC DNA]</scope>
    <source>
        <strain evidence="3 4">Pla110</strain>
    </source>
</reference>
<dbReference type="Gene3D" id="3.30.1200.10">
    <property type="entry name" value="YggU-like"/>
    <property type="match status" value="1"/>
</dbReference>
<dbReference type="Proteomes" id="UP000317178">
    <property type="component" value="Chromosome"/>
</dbReference>
<dbReference type="KEGG" id="plon:Pla110_34270"/>
<sequence length="101" mass="11055">MLLPTISDHPDGLILPLKVSPKAKRNGVTGIHDDQLKISVTAVPEKGKANLAVLKLLAKELSIARSQLEILRGDTSPQKQVLLRNISRDELESQLTSLLQE</sequence>
<evidence type="ECO:0000313" key="4">
    <source>
        <dbReference type="Proteomes" id="UP000317178"/>
    </source>
</evidence>
<dbReference type="AlphaFoldDB" id="A0A518CR48"/>
<dbReference type="PANTHER" id="PTHR13420:SF7">
    <property type="entry name" value="UPF0235 PROTEIN C15ORF40"/>
    <property type="match status" value="1"/>
</dbReference>
<evidence type="ECO:0000256" key="2">
    <source>
        <dbReference type="HAMAP-Rule" id="MF_00634"/>
    </source>
</evidence>
<keyword evidence="4" id="KW-1185">Reference proteome</keyword>
<dbReference type="GO" id="GO:0005737">
    <property type="term" value="C:cytoplasm"/>
    <property type="evidence" value="ECO:0007669"/>
    <property type="project" value="TreeGrafter"/>
</dbReference>
<evidence type="ECO:0000256" key="1">
    <source>
        <dbReference type="ARBA" id="ARBA00010364"/>
    </source>
</evidence>
<name>A0A518CR48_9PLAN</name>
<dbReference type="Pfam" id="PF02594">
    <property type="entry name" value="DUF167"/>
    <property type="match status" value="1"/>
</dbReference>
<organism evidence="3 4">
    <name type="scientific">Polystyrenella longa</name>
    <dbReference type="NCBI Taxonomy" id="2528007"/>
    <lineage>
        <taxon>Bacteria</taxon>
        <taxon>Pseudomonadati</taxon>
        <taxon>Planctomycetota</taxon>
        <taxon>Planctomycetia</taxon>
        <taxon>Planctomycetales</taxon>
        <taxon>Planctomycetaceae</taxon>
        <taxon>Polystyrenella</taxon>
    </lineage>
</organism>